<dbReference type="HAMAP" id="MF_00664">
    <property type="entry name" value="PS_decarb_PSD_A"/>
    <property type="match status" value="1"/>
</dbReference>
<organism evidence="13 14">
    <name type="scientific">Veillonella absiana</name>
    <dbReference type="NCBI Taxonomy" id="3079305"/>
    <lineage>
        <taxon>Bacteria</taxon>
        <taxon>Bacillati</taxon>
        <taxon>Bacillota</taxon>
        <taxon>Negativicutes</taxon>
        <taxon>Veillonellales</taxon>
        <taxon>Veillonellaceae</taxon>
        <taxon>Veillonella</taxon>
    </lineage>
</organism>
<feature type="site" description="Cleavage (non-hydrolytic); by autocatalysis" evidence="11">
    <location>
        <begin position="179"/>
        <end position="180"/>
    </location>
</feature>
<keyword evidence="9 11" id="KW-1208">Phospholipid metabolism</keyword>
<keyword evidence="8 11" id="KW-0456">Lyase</keyword>
<keyword evidence="12" id="KW-0812">Transmembrane</keyword>
<feature type="chain" id="PRO_5044913986" description="Phosphatidylserine decarboxylase beta chain" evidence="11">
    <location>
        <begin position="1"/>
        <end position="179"/>
    </location>
</feature>
<evidence type="ECO:0000256" key="1">
    <source>
        <dbReference type="ARBA" id="ARBA00022475"/>
    </source>
</evidence>
<dbReference type="InterPro" id="IPR003817">
    <property type="entry name" value="PS_Dcarbxylase"/>
</dbReference>
<dbReference type="PANTHER" id="PTHR35809:SF1">
    <property type="entry name" value="ARCHAETIDYLSERINE DECARBOXYLASE PROENZYME-RELATED"/>
    <property type="match status" value="1"/>
</dbReference>
<keyword evidence="12" id="KW-1133">Transmembrane helix</keyword>
<comment type="subunit">
    <text evidence="11">Heterodimer of a large membrane-associated beta subunit and a small pyruvoyl-containing alpha subunit.</text>
</comment>
<evidence type="ECO:0000256" key="10">
    <source>
        <dbReference type="ARBA" id="ARBA00023317"/>
    </source>
</evidence>
<evidence type="ECO:0000256" key="4">
    <source>
        <dbReference type="ARBA" id="ARBA00023098"/>
    </source>
</evidence>
<gene>
    <name evidence="11" type="primary">psd</name>
    <name evidence="13" type="ORF">RVY80_03405</name>
</gene>
<keyword evidence="4 11" id="KW-0443">Lipid metabolism</keyword>
<evidence type="ECO:0000256" key="11">
    <source>
        <dbReference type="HAMAP-Rule" id="MF_00664"/>
    </source>
</evidence>
<comment type="subcellular location">
    <subcellularLocation>
        <location evidence="11">Cell membrane</location>
        <topology evidence="11">Peripheral membrane protein</topology>
    </subcellularLocation>
</comment>
<evidence type="ECO:0000256" key="9">
    <source>
        <dbReference type="ARBA" id="ARBA00023264"/>
    </source>
</evidence>
<dbReference type="Pfam" id="PF02666">
    <property type="entry name" value="PS_Dcarbxylase"/>
    <property type="match status" value="1"/>
</dbReference>
<keyword evidence="7 11" id="KW-0594">Phospholipid biosynthesis</keyword>
<dbReference type="EC" id="4.1.1.65" evidence="11"/>
<comment type="catalytic activity">
    <reaction evidence="11">
        <text>a 1,2-diacyl-sn-glycero-3-phospho-L-serine + H(+) = a 1,2-diacyl-sn-glycero-3-phosphoethanolamine + CO2</text>
        <dbReference type="Rhea" id="RHEA:20828"/>
        <dbReference type="ChEBI" id="CHEBI:15378"/>
        <dbReference type="ChEBI" id="CHEBI:16526"/>
        <dbReference type="ChEBI" id="CHEBI:57262"/>
        <dbReference type="ChEBI" id="CHEBI:64612"/>
        <dbReference type="EC" id="4.1.1.65"/>
    </reaction>
</comment>
<protein>
    <recommendedName>
        <fullName evidence="11">Phosphatidylserine decarboxylase proenzyme</fullName>
        <ecNumber evidence="11">4.1.1.65</ecNumber>
    </recommendedName>
    <component>
        <recommendedName>
            <fullName evidence="11">Phosphatidylserine decarboxylase alpha chain</fullName>
        </recommendedName>
    </component>
    <component>
        <recommendedName>
            <fullName evidence="11">Phosphatidylserine decarboxylase beta chain</fullName>
        </recommendedName>
    </component>
</protein>
<comment type="cofactor">
    <cofactor evidence="11">
        <name>pyruvate</name>
        <dbReference type="ChEBI" id="CHEBI:15361"/>
    </cofactor>
    <text evidence="11">Binds 1 pyruvoyl group covalently per subunit.</text>
</comment>
<comment type="similarity">
    <text evidence="11">Belongs to the phosphatidylserine decarboxylase family. PSD-A subfamily.</text>
</comment>
<dbReference type="GO" id="GO:0004609">
    <property type="term" value="F:phosphatidylserine decarboxylase activity"/>
    <property type="evidence" value="ECO:0007669"/>
    <property type="project" value="UniProtKB-EC"/>
</dbReference>
<comment type="function">
    <text evidence="11">Catalyzes the formation of phosphatidylethanolamine (PtdEtn) from phosphatidylserine (PtdSer).</text>
</comment>
<evidence type="ECO:0000256" key="6">
    <source>
        <dbReference type="ARBA" id="ARBA00023145"/>
    </source>
</evidence>
<dbReference type="InterPro" id="IPR033175">
    <property type="entry name" value="PSD-A"/>
</dbReference>
<reference evidence="13 14" key="1">
    <citation type="submission" date="2023-10" db="EMBL/GenBank/DDBJ databases">
        <title>Veillonella sp. nov., isolated from a pig farm feces dump.</title>
        <authorList>
            <person name="Chang Y.-H."/>
        </authorList>
    </citation>
    <scope>NUCLEOTIDE SEQUENCE [LARGE SCALE GENOMIC DNA]</scope>
    <source>
        <strain evidence="13 14">YH-vei2233</strain>
    </source>
</reference>
<keyword evidence="10 11" id="KW-0670">Pyruvate</keyword>
<comment type="PTM">
    <text evidence="11">Is synthesized initially as an inactive proenzyme. Formation of the active enzyme involves a self-maturation process in which the active site pyruvoyl group is generated from an internal serine residue via an autocatalytic post-translational modification. Two non-identical subunits are generated from the proenzyme in this reaction, and the pyruvate is formed at the N-terminus of the alpha chain, which is derived from the carboxyl end of the proenzyme. The post-translation cleavage follows an unusual pathway, termed non-hydrolytic serinolysis, in which the side chain hydroxyl group of the serine supplies its oxygen atom to form the C-terminus of the beta chain, while the remainder of the serine residue undergoes an oxidative deamination to produce ammonia and the pyruvoyl prosthetic group on the alpha chain.</text>
</comment>
<keyword evidence="3 11" id="KW-0210">Decarboxylase</keyword>
<evidence type="ECO:0000313" key="14">
    <source>
        <dbReference type="Proteomes" id="UP001272515"/>
    </source>
</evidence>
<dbReference type="Proteomes" id="UP001272515">
    <property type="component" value="Unassembled WGS sequence"/>
</dbReference>
<keyword evidence="6 11" id="KW-0865">Zymogen</keyword>
<proteinExistence type="inferred from homology"/>
<name>A0ABU3Z7K0_9FIRM</name>
<dbReference type="NCBIfam" id="NF003678">
    <property type="entry name" value="PRK05305.1-2"/>
    <property type="match status" value="1"/>
</dbReference>
<comment type="pathway">
    <text evidence="11">Phospholipid metabolism; phosphatidylethanolamine biosynthesis; phosphatidylethanolamine from CDP-diacylglycerol: step 2/2.</text>
</comment>
<dbReference type="NCBIfam" id="NF003685">
    <property type="entry name" value="PRK05305.2-5"/>
    <property type="match status" value="1"/>
</dbReference>
<evidence type="ECO:0000256" key="3">
    <source>
        <dbReference type="ARBA" id="ARBA00022793"/>
    </source>
</evidence>
<feature type="modified residue" description="Pyruvic acid (Ser); by autocatalysis" evidence="11">
    <location>
        <position position="180"/>
    </location>
</feature>
<sequence>MPTGPIIKEGFPLIGAMLLIAVLLCAFGHYYIAIIPFILALFFVNFFRNPKRVIPQDPDLILSPADGKVMDIADVYEDLYLHRDCKKVTIFLSVFDVHANRAPIDGKIIYRQYTEGGFLPAYKDEVGFENERHTICIENDRTKVLVTQIAGLLARRIVSWTDLDSVLKRGQLYGMIKFGSCTEIYMDKDVEIFVEKGQHVTAGDTVIGRLGHE</sequence>
<evidence type="ECO:0000313" key="13">
    <source>
        <dbReference type="EMBL" id="MDV5087895.1"/>
    </source>
</evidence>
<keyword evidence="14" id="KW-1185">Reference proteome</keyword>
<evidence type="ECO:0000256" key="12">
    <source>
        <dbReference type="SAM" id="Phobius"/>
    </source>
</evidence>
<dbReference type="EMBL" id="JAWJZB010000003">
    <property type="protein sequence ID" value="MDV5087895.1"/>
    <property type="molecule type" value="Genomic_DNA"/>
</dbReference>
<accession>A0ABU3Z7K0</accession>
<evidence type="ECO:0000256" key="2">
    <source>
        <dbReference type="ARBA" id="ARBA00022516"/>
    </source>
</evidence>
<keyword evidence="1 11" id="KW-1003">Cell membrane</keyword>
<evidence type="ECO:0000256" key="5">
    <source>
        <dbReference type="ARBA" id="ARBA00023136"/>
    </source>
</evidence>
<dbReference type="RefSeq" id="WP_295188177.1">
    <property type="nucleotide sequence ID" value="NZ_JAWJZA010000001.1"/>
</dbReference>
<keyword evidence="5 11" id="KW-0472">Membrane</keyword>
<comment type="caution">
    <text evidence="13">The sequence shown here is derived from an EMBL/GenBank/DDBJ whole genome shotgun (WGS) entry which is preliminary data.</text>
</comment>
<dbReference type="PANTHER" id="PTHR35809">
    <property type="entry name" value="ARCHAETIDYLSERINE DECARBOXYLASE PROENZYME-RELATED"/>
    <property type="match status" value="1"/>
</dbReference>
<feature type="transmembrane region" description="Helical" evidence="12">
    <location>
        <begin position="12"/>
        <end position="44"/>
    </location>
</feature>
<feature type="active site" description="Schiff-base intermediate with substrate; via pyruvic acid" evidence="11">
    <location>
        <position position="180"/>
    </location>
</feature>
<evidence type="ECO:0000256" key="7">
    <source>
        <dbReference type="ARBA" id="ARBA00023209"/>
    </source>
</evidence>
<feature type="chain" id="PRO_5044913987" description="Phosphatidylserine decarboxylase alpha chain" evidence="11">
    <location>
        <begin position="180"/>
        <end position="213"/>
    </location>
</feature>
<evidence type="ECO:0000256" key="8">
    <source>
        <dbReference type="ARBA" id="ARBA00023239"/>
    </source>
</evidence>
<keyword evidence="2 11" id="KW-0444">Lipid biosynthesis</keyword>